<sequence>RGVWAKNGELPLRKKGNGKSIMISEFLTEVDGRLKLKPENIEQYPNVPVEAREYLEPGKDREGYWTAENVIEQIKIKAIPIFEVLYPNCIGIFAFDNSSNHAIFAKDALVAKKMNLKPGGLQPKMRDTYWGPDNQLQSMVFSDDHPNEKLRGQPKGLRQILQERKKWPNVMSLEPDFLAQKGAIAEIIEKAGHKCIFYPKFHCELNFIERYWGAAKRHARENCNYSWVGLKQIVPQSLESVSLITIRRFARKAWRYMSLYQKGIGGKLAEYAVKKYRSHRRIPDEVIEELNQIKFD</sequence>
<dbReference type="eggNOG" id="ENOG502RT6R">
    <property type="taxonomic scope" value="Eukaryota"/>
</dbReference>
<dbReference type="AlphaFoldDB" id="U9TIH2"/>
<name>U9TIH2_RHIID</name>
<evidence type="ECO:0008006" key="2">
    <source>
        <dbReference type="Google" id="ProtNLM"/>
    </source>
</evidence>
<dbReference type="GO" id="GO:0003676">
    <property type="term" value="F:nucleic acid binding"/>
    <property type="evidence" value="ECO:0007669"/>
    <property type="project" value="InterPro"/>
</dbReference>
<gene>
    <name evidence="1" type="ORF">GLOINDRAFT_81692</name>
</gene>
<dbReference type="Gene3D" id="3.30.420.10">
    <property type="entry name" value="Ribonuclease H-like superfamily/Ribonuclease H"/>
    <property type="match status" value="1"/>
</dbReference>
<evidence type="ECO:0000313" key="1">
    <source>
        <dbReference type="EMBL" id="ESA07940.1"/>
    </source>
</evidence>
<dbReference type="HOGENOM" id="CLU_005726_3_1_1"/>
<dbReference type="PANTHER" id="PTHR35871:SF1">
    <property type="entry name" value="CXC1-LIKE CYSTEINE CLUSTER ASSOCIATED WITH KDZ TRANSPOSASES DOMAIN-CONTAINING PROTEIN"/>
    <property type="match status" value="1"/>
</dbReference>
<protein>
    <recommendedName>
        <fullName evidence="2">Tc1-like transposase DDE domain-containing protein</fullName>
    </recommendedName>
</protein>
<reference evidence="1" key="1">
    <citation type="submission" date="2013-07" db="EMBL/GenBank/DDBJ databases">
        <title>The genome of an arbuscular mycorrhizal fungus provides insights into the evolution of the oldest plant symbiosis.</title>
        <authorList>
            <consortium name="DOE Joint Genome Institute"/>
            <person name="Tisserant E."/>
            <person name="Malbreil M."/>
            <person name="Kuo A."/>
            <person name="Kohler A."/>
            <person name="Symeonidi A."/>
            <person name="Balestrini R."/>
            <person name="Charron P."/>
            <person name="Duensing N."/>
            <person name="Frei-dit-Frey N."/>
            <person name="Gianinazzi-Pearson V."/>
            <person name="Gilbert B."/>
            <person name="Handa Y."/>
            <person name="Hijri M."/>
            <person name="Kaul R."/>
            <person name="Kawaguchi M."/>
            <person name="Krajinski F."/>
            <person name="Lammers P."/>
            <person name="Lapierre D."/>
            <person name="Masclaux F.G."/>
            <person name="Murat C."/>
            <person name="Morin E."/>
            <person name="Ndikumana S."/>
            <person name="Pagni M."/>
            <person name="Petitpierre D."/>
            <person name="Requena N."/>
            <person name="Rosikiewicz P."/>
            <person name="Riley R."/>
            <person name="Saito K."/>
            <person name="San Clemente H."/>
            <person name="Shapiro H."/>
            <person name="van Tuinen D."/>
            <person name="Becard G."/>
            <person name="Bonfante P."/>
            <person name="Paszkowski U."/>
            <person name="Shachar-Hill Y."/>
            <person name="Young J.P."/>
            <person name="Sanders I.R."/>
            <person name="Henrissat B."/>
            <person name="Rensing S.A."/>
            <person name="Grigoriev I.V."/>
            <person name="Corradi N."/>
            <person name="Roux C."/>
            <person name="Martin F."/>
        </authorList>
    </citation>
    <scope>NUCLEOTIDE SEQUENCE</scope>
    <source>
        <strain evidence="1">DAOM 197198</strain>
    </source>
</reference>
<proteinExistence type="predicted"/>
<accession>U9TIH2</accession>
<organism evidence="1">
    <name type="scientific">Rhizophagus irregularis (strain DAOM 181602 / DAOM 197198 / MUCL 43194)</name>
    <name type="common">Arbuscular mycorrhizal fungus</name>
    <name type="synonym">Glomus intraradices</name>
    <dbReference type="NCBI Taxonomy" id="747089"/>
    <lineage>
        <taxon>Eukaryota</taxon>
        <taxon>Fungi</taxon>
        <taxon>Fungi incertae sedis</taxon>
        <taxon>Mucoromycota</taxon>
        <taxon>Glomeromycotina</taxon>
        <taxon>Glomeromycetes</taxon>
        <taxon>Glomerales</taxon>
        <taxon>Glomeraceae</taxon>
        <taxon>Rhizophagus</taxon>
    </lineage>
</organism>
<dbReference type="PANTHER" id="PTHR35871">
    <property type="entry name" value="EXPRESSED PROTEIN"/>
    <property type="match status" value="1"/>
</dbReference>
<feature type="non-terminal residue" evidence="1">
    <location>
        <position position="1"/>
    </location>
</feature>
<dbReference type="EMBL" id="KI289746">
    <property type="protein sequence ID" value="ESA07940.1"/>
    <property type="molecule type" value="Genomic_DNA"/>
</dbReference>
<dbReference type="InterPro" id="IPR036397">
    <property type="entry name" value="RNaseH_sf"/>
</dbReference>